<evidence type="ECO:0000256" key="6">
    <source>
        <dbReference type="ARBA" id="ARBA00023136"/>
    </source>
</evidence>
<accession>A0ABY3SC07</accession>
<keyword evidence="3" id="KW-1003">Cell membrane</keyword>
<dbReference type="PIRSF" id="PIRSF006603">
    <property type="entry name" value="DinF"/>
    <property type="match status" value="1"/>
</dbReference>
<keyword evidence="4 7" id="KW-0812">Transmembrane</keyword>
<feature type="transmembrane region" description="Helical" evidence="7">
    <location>
        <begin position="85"/>
        <end position="110"/>
    </location>
</feature>
<sequence length="445" mass="48297">MEANCINANKSLYIMAWPILLELLFFRLMGTVDTLMLSRYADNAAAAVGFSNQILLMVTVMFNSVAIGAGTLISQFIGRNDKDKIGEVTVSMLVINAAFGLFVSVLLIAFSNSLLAGLQLPQGLREDADSYLSIVGGAALLQALLIAASCVVRSMGFTRYSMYVNVGINVFHAIVNAFLIYGLWFFPELGVEGSAISTVISRGLGLVALLFLVGKLQGGLAWRAIFRYKRTIYKVMKLGSTVAGESLSIYISQMVITVFIAMLGAEALSAKVYVQNLTTFISLFASASGQALQIMVGHLVGQSDSRAAYRTALTGFRNAALVSASVSLAVWLFGKSILGMYTDDSGLVSLCRAMLVITVLMEVGRAFNLTVSSSLRGAGDIRYTSLICIFFVWFVSVPLSYMLGIHWGYGILGIWAALALDEWLRGLLMLRRWKARKWETKSLAA</sequence>
<feature type="transmembrane region" description="Helical" evidence="7">
    <location>
        <begin position="312"/>
        <end position="333"/>
    </location>
</feature>
<dbReference type="Pfam" id="PF01554">
    <property type="entry name" value="MatE"/>
    <property type="match status" value="2"/>
</dbReference>
<evidence type="ECO:0000256" key="7">
    <source>
        <dbReference type="SAM" id="Phobius"/>
    </source>
</evidence>
<evidence type="ECO:0000256" key="5">
    <source>
        <dbReference type="ARBA" id="ARBA00022989"/>
    </source>
</evidence>
<feature type="transmembrane region" description="Helical" evidence="7">
    <location>
        <begin position="163"/>
        <end position="184"/>
    </location>
</feature>
<feature type="transmembrane region" description="Helical" evidence="7">
    <location>
        <begin position="383"/>
        <end position="401"/>
    </location>
</feature>
<feature type="transmembrane region" description="Helical" evidence="7">
    <location>
        <begin position="204"/>
        <end position="226"/>
    </location>
</feature>
<organism evidence="8 9">
    <name type="scientific">Paenibacillus hexagrammi</name>
    <dbReference type="NCBI Taxonomy" id="2908839"/>
    <lineage>
        <taxon>Bacteria</taxon>
        <taxon>Bacillati</taxon>
        <taxon>Bacillota</taxon>
        <taxon>Bacilli</taxon>
        <taxon>Bacillales</taxon>
        <taxon>Paenibacillaceae</taxon>
        <taxon>Paenibacillus</taxon>
    </lineage>
</organism>
<reference evidence="8 9" key="1">
    <citation type="journal article" date="2024" name="Int. J. Syst. Evol. Microbiol.">
        <title>Paenibacillus hexagrammi sp. nov., a novel bacterium isolated from the gut content of Hexagrammos agrammus.</title>
        <authorList>
            <person name="Jung H.K."/>
            <person name="Kim D.G."/>
            <person name="Zin H."/>
            <person name="Park J."/>
            <person name="Jung H."/>
            <person name="Kim Y.O."/>
            <person name="Kong H.J."/>
            <person name="Kim J.W."/>
            <person name="Kim Y.S."/>
        </authorList>
    </citation>
    <scope>NUCLEOTIDE SEQUENCE [LARGE SCALE GENOMIC DNA]</scope>
    <source>
        <strain evidence="8 9">YPD9-1</strain>
    </source>
</reference>
<dbReference type="NCBIfam" id="TIGR00797">
    <property type="entry name" value="matE"/>
    <property type="match status" value="1"/>
</dbReference>
<gene>
    <name evidence="8" type="ORF">L0M14_16810</name>
</gene>
<evidence type="ECO:0000313" key="9">
    <source>
        <dbReference type="Proteomes" id="UP001649230"/>
    </source>
</evidence>
<dbReference type="PANTHER" id="PTHR42925:SF1">
    <property type="entry name" value="VIRULENCE FACTOR MVIN"/>
    <property type="match status" value="1"/>
</dbReference>
<feature type="transmembrane region" description="Helical" evidence="7">
    <location>
        <begin position="353"/>
        <end position="371"/>
    </location>
</feature>
<evidence type="ECO:0000256" key="1">
    <source>
        <dbReference type="ARBA" id="ARBA00004651"/>
    </source>
</evidence>
<proteinExistence type="predicted"/>
<evidence type="ECO:0000256" key="3">
    <source>
        <dbReference type="ARBA" id="ARBA00022475"/>
    </source>
</evidence>
<keyword evidence="9" id="KW-1185">Reference proteome</keyword>
<dbReference type="InterPro" id="IPR048279">
    <property type="entry name" value="MdtK-like"/>
</dbReference>
<dbReference type="InterPro" id="IPR047135">
    <property type="entry name" value="YsiQ"/>
</dbReference>
<dbReference type="CDD" id="cd13134">
    <property type="entry name" value="MATE_like_8"/>
    <property type="match status" value="1"/>
</dbReference>
<dbReference type="InterPro" id="IPR002528">
    <property type="entry name" value="MATE_fam"/>
</dbReference>
<feature type="transmembrane region" description="Helical" evidence="7">
    <location>
        <begin position="50"/>
        <end position="73"/>
    </location>
</feature>
<feature type="transmembrane region" description="Helical" evidence="7">
    <location>
        <begin position="407"/>
        <end position="428"/>
    </location>
</feature>
<feature type="transmembrane region" description="Helical" evidence="7">
    <location>
        <begin position="277"/>
        <end position="300"/>
    </location>
</feature>
<dbReference type="EMBL" id="CP090978">
    <property type="protein sequence ID" value="UJF31478.1"/>
    <property type="molecule type" value="Genomic_DNA"/>
</dbReference>
<feature type="transmembrane region" description="Helical" evidence="7">
    <location>
        <begin position="247"/>
        <end position="265"/>
    </location>
</feature>
<protein>
    <submittedName>
        <fullName evidence="8">MATE family efflux transporter</fullName>
    </submittedName>
</protein>
<evidence type="ECO:0000256" key="4">
    <source>
        <dbReference type="ARBA" id="ARBA00022692"/>
    </source>
</evidence>
<dbReference type="PANTHER" id="PTHR42925">
    <property type="entry name" value="MULTIDRUG AND TOXIN EFFLUX PROTEIN MATE FAMILY"/>
    <property type="match status" value="1"/>
</dbReference>
<feature type="transmembrane region" description="Helical" evidence="7">
    <location>
        <begin position="12"/>
        <end position="30"/>
    </location>
</feature>
<dbReference type="RefSeq" id="WP_235117824.1">
    <property type="nucleotide sequence ID" value="NZ_CP090978.1"/>
</dbReference>
<evidence type="ECO:0000256" key="2">
    <source>
        <dbReference type="ARBA" id="ARBA00022448"/>
    </source>
</evidence>
<dbReference type="Proteomes" id="UP001649230">
    <property type="component" value="Chromosome"/>
</dbReference>
<name>A0ABY3SC07_9BACL</name>
<evidence type="ECO:0000313" key="8">
    <source>
        <dbReference type="EMBL" id="UJF31478.1"/>
    </source>
</evidence>
<feature type="transmembrane region" description="Helical" evidence="7">
    <location>
        <begin position="130"/>
        <end position="151"/>
    </location>
</feature>
<keyword evidence="2" id="KW-0813">Transport</keyword>
<keyword evidence="6 7" id="KW-0472">Membrane</keyword>
<keyword evidence="5 7" id="KW-1133">Transmembrane helix</keyword>
<comment type="subcellular location">
    <subcellularLocation>
        <location evidence="1">Cell membrane</location>
        <topology evidence="1">Multi-pass membrane protein</topology>
    </subcellularLocation>
</comment>